<evidence type="ECO:0000256" key="5">
    <source>
        <dbReference type="ARBA" id="ARBA00051098"/>
    </source>
</evidence>
<dbReference type="PIRSF" id="PIRSF000097">
    <property type="entry name" value="AKR"/>
    <property type="match status" value="1"/>
</dbReference>
<evidence type="ECO:0000313" key="13">
    <source>
        <dbReference type="EMBL" id="ODV87920.1"/>
    </source>
</evidence>
<dbReference type="GO" id="GO:0047011">
    <property type="term" value="F:2-dehydropantolactone reductase (A-specific) activity"/>
    <property type="evidence" value="ECO:0007669"/>
    <property type="project" value="UniProtKB-ARBA"/>
</dbReference>
<comment type="catalytic activity">
    <reaction evidence="4">
        <text>(R)-pantolactone + NADP(+) = 2-dehydropantolactone + NADPH + H(+)</text>
        <dbReference type="Rhea" id="RHEA:18981"/>
        <dbReference type="ChEBI" id="CHEBI:15378"/>
        <dbReference type="ChEBI" id="CHEBI:16719"/>
        <dbReference type="ChEBI" id="CHEBI:18395"/>
        <dbReference type="ChEBI" id="CHEBI:57783"/>
        <dbReference type="ChEBI" id="CHEBI:58349"/>
        <dbReference type="EC" id="1.1.1.358"/>
    </reaction>
</comment>
<evidence type="ECO:0000256" key="8">
    <source>
        <dbReference type="ARBA" id="ARBA00081322"/>
    </source>
</evidence>
<dbReference type="CDD" id="cd19120">
    <property type="entry name" value="AKR_AKR3C2-3"/>
    <property type="match status" value="1"/>
</dbReference>
<keyword evidence="3" id="KW-0560">Oxidoreductase</keyword>
<evidence type="ECO:0000256" key="10">
    <source>
        <dbReference type="PIRSR" id="PIRSR000097-2"/>
    </source>
</evidence>
<evidence type="ECO:0000256" key="7">
    <source>
        <dbReference type="ARBA" id="ARBA00079693"/>
    </source>
</evidence>
<dbReference type="PANTHER" id="PTHR43827:SF3">
    <property type="entry name" value="NADP-DEPENDENT OXIDOREDUCTASE DOMAIN-CONTAINING PROTEIN"/>
    <property type="match status" value="1"/>
</dbReference>
<dbReference type="OrthoDB" id="416253at2759"/>
<evidence type="ECO:0000256" key="9">
    <source>
        <dbReference type="PIRSR" id="PIRSR000097-1"/>
    </source>
</evidence>
<feature type="site" description="Lowers pKa of active site Tyr" evidence="11">
    <location>
        <position position="93"/>
    </location>
</feature>
<dbReference type="Proteomes" id="UP000094801">
    <property type="component" value="Unassembled WGS sequence"/>
</dbReference>
<sequence length="326" mass="36915">MAPVIPTFTLARTGDKIPAIAMGSGTKHQRKKKGDPKIRDAIDEDLVSTLTFALTKGHFNHLDTAETYTTRAEIGEAVRRSGVKREDIWVTDKYNQGWNESNPATTPSGPYESLTKGLKLTGLKYIDLFLIHGPYFGPKISGITVEEAWKQMEKLVDDGYAKNIGVSNWDTELLEKILKIAKYKPQVNQIEFHAYLQNQSPGIVEFCKKNDILVEGFSPLTPIIPSKITDGGPLDPIIDELTKKYNVTNTQLFLRWVYQNGVLPVTTSSTESRILEVMKIFEFEIDDEDFKKLSNVGKTFQFRGFFKDYYTKFDEELLAKEKASLI</sequence>
<gene>
    <name evidence="13" type="ORF">CANARDRAFT_173803</name>
</gene>
<feature type="domain" description="NADP-dependent oxidoreductase" evidence="12">
    <location>
        <begin position="43"/>
        <end position="295"/>
    </location>
</feature>
<evidence type="ECO:0000256" key="3">
    <source>
        <dbReference type="ARBA" id="ARBA00023002"/>
    </source>
</evidence>
<keyword evidence="2" id="KW-0521">NADP</keyword>
<accession>A0A1E4T839</accession>
<dbReference type="FunFam" id="3.20.20.100:FF:000002">
    <property type="entry name" value="2,5-diketo-D-gluconic acid reductase A"/>
    <property type="match status" value="1"/>
</dbReference>
<evidence type="ECO:0000256" key="1">
    <source>
        <dbReference type="ARBA" id="ARBA00007905"/>
    </source>
</evidence>
<dbReference type="GO" id="GO:0016652">
    <property type="term" value="F:oxidoreductase activity, acting on NAD(P)H as acceptor"/>
    <property type="evidence" value="ECO:0007669"/>
    <property type="project" value="InterPro"/>
</dbReference>
<protein>
    <recommendedName>
        <fullName evidence="7">2-dehydropantolactone reductase</fullName>
        <ecNumber evidence="6">1.1.1.358</ecNumber>
    </recommendedName>
    <alternativeName>
        <fullName evidence="7">2-dehydropantolactone reductase</fullName>
    </alternativeName>
    <alternativeName>
        <fullName evidence="8">Ketopantoyl-lactone reductase</fullName>
    </alternativeName>
</protein>
<comment type="similarity">
    <text evidence="1">Belongs to the aldo/keto reductase family.</text>
</comment>
<dbReference type="InterPro" id="IPR044494">
    <property type="entry name" value="AKR3C2/3"/>
</dbReference>
<dbReference type="Pfam" id="PF00248">
    <property type="entry name" value="Aldo_ket_red"/>
    <property type="match status" value="1"/>
</dbReference>
<feature type="binding site" evidence="10">
    <location>
        <position position="132"/>
    </location>
    <ligand>
        <name>substrate</name>
    </ligand>
</feature>
<name>A0A1E4T839_9ASCO</name>
<proteinExistence type="inferred from homology"/>
<evidence type="ECO:0000256" key="2">
    <source>
        <dbReference type="ARBA" id="ARBA00022857"/>
    </source>
</evidence>
<evidence type="ECO:0000256" key="11">
    <source>
        <dbReference type="PIRSR" id="PIRSR000097-3"/>
    </source>
</evidence>
<dbReference type="EC" id="1.1.1.358" evidence="6"/>
<evidence type="ECO:0000256" key="6">
    <source>
        <dbReference type="ARBA" id="ARBA00066965"/>
    </source>
</evidence>
<dbReference type="STRING" id="983967.A0A1E4T839"/>
<dbReference type="AlphaFoldDB" id="A0A1E4T839"/>
<feature type="active site" description="Proton donor" evidence="9">
    <location>
        <position position="68"/>
    </location>
</feature>
<comment type="catalytic activity">
    <reaction evidence="5">
        <text>isatin + NADPH + H(+) = 3-hydroxyindolin-2-one + NADP(+)</text>
        <dbReference type="Rhea" id="RHEA:68608"/>
        <dbReference type="ChEBI" id="CHEBI:15378"/>
        <dbReference type="ChEBI" id="CHEBI:27539"/>
        <dbReference type="ChEBI" id="CHEBI:28536"/>
        <dbReference type="ChEBI" id="CHEBI:57783"/>
        <dbReference type="ChEBI" id="CHEBI:58349"/>
    </reaction>
</comment>
<dbReference type="EMBL" id="KV453847">
    <property type="protein sequence ID" value="ODV87920.1"/>
    <property type="molecule type" value="Genomic_DNA"/>
</dbReference>
<dbReference type="InterPro" id="IPR020471">
    <property type="entry name" value="AKR"/>
</dbReference>
<dbReference type="GO" id="GO:0042180">
    <property type="term" value="P:ketone metabolic process"/>
    <property type="evidence" value="ECO:0007669"/>
    <property type="project" value="UniProtKB-ARBA"/>
</dbReference>
<reference evidence="14" key="1">
    <citation type="submission" date="2016-04" db="EMBL/GenBank/DDBJ databases">
        <title>Comparative genomics of biotechnologically important yeasts.</title>
        <authorList>
            <consortium name="DOE Joint Genome Institute"/>
            <person name="Riley R."/>
            <person name="Haridas S."/>
            <person name="Wolfe K.H."/>
            <person name="Lopes M.R."/>
            <person name="Hittinger C.T."/>
            <person name="Goker M."/>
            <person name="Salamov A."/>
            <person name="Wisecaver J."/>
            <person name="Long T.M."/>
            <person name="Aerts A.L."/>
            <person name="Barry K."/>
            <person name="Choi C."/>
            <person name="Clum A."/>
            <person name="Coughlan A.Y."/>
            <person name="Deshpande S."/>
            <person name="Douglass A.P."/>
            <person name="Hanson S.J."/>
            <person name="Klenk H.-P."/>
            <person name="Labutti K."/>
            <person name="Lapidus A."/>
            <person name="Lindquist E."/>
            <person name="Lipzen A."/>
            <person name="Meier-Kolthoff J.P."/>
            <person name="Ohm R.A."/>
            <person name="Otillar R.P."/>
            <person name="Pangilinan J."/>
            <person name="Peng Y."/>
            <person name="Rokas A."/>
            <person name="Rosa C.A."/>
            <person name="Scheuner C."/>
            <person name="Sibirny A.A."/>
            <person name="Slot J.C."/>
            <person name="Stielow J.B."/>
            <person name="Sun H."/>
            <person name="Kurtzman C.P."/>
            <person name="Blackwell M."/>
            <person name="Grigoriev I.V."/>
            <person name="Jeffries T.W."/>
        </authorList>
    </citation>
    <scope>NUCLEOTIDE SEQUENCE [LARGE SCALE GENOMIC DNA]</scope>
    <source>
        <strain evidence="14">NRRL YB-2248</strain>
    </source>
</reference>
<evidence type="ECO:0000259" key="12">
    <source>
        <dbReference type="Pfam" id="PF00248"/>
    </source>
</evidence>
<dbReference type="SUPFAM" id="SSF51430">
    <property type="entry name" value="NAD(P)-linked oxidoreductase"/>
    <property type="match status" value="1"/>
</dbReference>
<dbReference type="Gene3D" id="3.20.20.100">
    <property type="entry name" value="NADP-dependent oxidoreductase domain"/>
    <property type="match status" value="1"/>
</dbReference>
<dbReference type="InterPro" id="IPR036812">
    <property type="entry name" value="NAD(P)_OxRdtase_dom_sf"/>
</dbReference>
<evidence type="ECO:0000256" key="4">
    <source>
        <dbReference type="ARBA" id="ARBA00050878"/>
    </source>
</evidence>
<dbReference type="PRINTS" id="PR00069">
    <property type="entry name" value="ALDKETRDTASE"/>
</dbReference>
<dbReference type="PANTHER" id="PTHR43827">
    <property type="entry name" value="2,5-DIKETO-D-GLUCONIC ACID REDUCTASE"/>
    <property type="match status" value="1"/>
</dbReference>
<evidence type="ECO:0000313" key="14">
    <source>
        <dbReference type="Proteomes" id="UP000094801"/>
    </source>
</evidence>
<keyword evidence="14" id="KW-1185">Reference proteome</keyword>
<organism evidence="13 14">
    <name type="scientific">[Candida] arabinofermentans NRRL YB-2248</name>
    <dbReference type="NCBI Taxonomy" id="983967"/>
    <lineage>
        <taxon>Eukaryota</taxon>
        <taxon>Fungi</taxon>
        <taxon>Dikarya</taxon>
        <taxon>Ascomycota</taxon>
        <taxon>Saccharomycotina</taxon>
        <taxon>Pichiomycetes</taxon>
        <taxon>Pichiales</taxon>
        <taxon>Pichiaceae</taxon>
        <taxon>Ogataea</taxon>
        <taxon>Ogataea/Candida clade</taxon>
    </lineage>
</organism>
<dbReference type="InterPro" id="IPR023210">
    <property type="entry name" value="NADP_OxRdtase_dom"/>
</dbReference>